<comment type="caution">
    <text evidence="2">The sequence shown here is derived from an EMBL/GenBank/DDBJ whole genome shotgun (WGS) entry which is preliminary data.</text>
</comment>
<evidence type="ECO:0000313" key="2">
    <source>
        <dbReference type="EMBL" id="KKN01928.1"/>
    </source>
</evidence>
<protein>
    <submittedName>
        <fullName evidence="2">Uncharacterized protein</fullName>
    </submittedName>
</protein>
<gene>
    <name evidence="2" type="ORF">LCGC14_1122790</name>
</gene>
<evidence type="ECO:0000256" key="1">
    <source>
        <dbReference type="SAM" id="MobiDB-lite"/>
    </source>
</evidence>
<organism evidence="2">
    <name type="scientific">marine sediment metagenome</name>
    <dbReference type="NCBI Taxonomy" id="412755"/>
    <lineage>
        <taxon>unclassified sequences</taxon>
        <taxon>metagenomes</taxon>
        <taxon>ecological metagenomes</taxon>
    </lineage>
</organism>
<sequence>MKPAFDNNDDQILSGLQAAAGDQDVPSPDGAASQGALGAPAPAGRNSEPTELAAGQTYYDMWNEATEEDQQANLDEMEKQLGAQGTGVVAKVNEIASNAMAEKDGKTLNLLLKWGWRPDNERPAFDSSTMGGAQ</sequence>
<reference evidence="2" key="1">
    <citation type="journal article" date="2015" name="Nature">
        <title>Complex archaea that bridge the gap between prokaryotes and eukaryotes.</title>
        <authorList>
            <person name="Spang A."/>
            <person name="Saw J.H."/>
            <person name="Jorgensen S.L."/>
            <person name="Zaremba-Niedzwiedzka K."/>
            <person name="Martijn J."/>
            <person name="Lind A.E."/>
            <person name="van Eijk R."/>
            <person name="Schleper C."/>
            <person name="Guy L."/>
            <person name="Ettema T.J."/>
        </authorList>
    </citation>
    <scope>NUCLEOTIDE SEQUENCE</scope>
</reference>
<dbReference type="AlphaFoldDB" id="A0A0F9Q9A3"/>
<dbReference type="EMBL" id="LAZR01005204">
    <property type="protein sequence ID" value="KKN01928.1"/>
    <property type="molecule type" value="Genomic_DNA"/>
</dbReference>
<accession>A0A0F9Q9A3</accession>
<proteinExistence type="predicted"/>
<feature type="region of interest" description="Disordered" evidence="1">
    <location>
        <begin position="1"/>
        <end position="52"/>
    </location>
</feature>
<name>A0A0F9Q9A3_9ZZZZ</name>